<dbReference type="Proteomes" id="UP000176628">
    <property type="component" value="Unassembled WGS sequence"/>
</dbReference>
<reference evidence="4 5" key="1">
    <citation type="journal article" date="2016" name="Nat. Commun.">
        <title>Thousands of microbial genomes shed light on interconnected biogeochemical processes in an aquifer system.</title>
        <authorList>
            <person name="Anantharaman K."/>
            <person name="Brown C.T."/>
            <person name="Hug L.A."/>
            <person name="Sharon I."/>
            <person name="Castelle C.J."/>
            <person name="Probst A.J."/>
            <person name="Thomas B.C."/>
            <person name="Singh A."/>
            <person name="Wilkins M.J."/>
            <person name="Karaoz U."/>
            <person name="Brodie E.L."/>
            <person name="Williams K.H."/>
            <person name="Hubbard S.S."/>
            <person name="Banfield J.F."/>
        </authorList>
    </citation>
    <scope>NUCLEOTIDE SEQUENCE [LARGE SCALE GENOMIC DNA]</scope>
</reference>
<feature type="transmembrane region" description="Helical" evidence="2">
    <location>
        <begin position="49"/>
        <end position="71"/>
    </location>
</feature>
<evidence type="ECO:0000256" key="2">
    <source>
        <dbReference type="SAM" id="Phobius"/>
    </source>
</evidence>
<dbReference type="NCBIfam" id="TIGR00350">
    <property type="entry name" value="lytR_cpsA_psr"/>
    <property type="match status" value="1"/>
</dbReference>
<accession>A0A1F5G3A0</accession>
<dbReference type="InterPro" id="IPR050922">
    <property type="entry name" value="LytR/CpsA/Psr_CW_biosynth"/>
</dbReference>
<protein>
    <recommendedName>
        <fullName evidence="3">Cell envelope-related transcriptional attenuator domain-containing protein</fullName>
    </recommendedName>
</protein>
<dbReference type="EMBL" id="MFAV01000020">
    <property type="protein sequence ID" value="OGD86328.1"/>
    <property type="molecule type" value="Genomic_DNA"/>
</dbReference>
<feature type="domain" description="Cell envelope-related transcriptional attenuator" evidence="3">
    <location>
        <begin position="119"/>
        <end position="313"/>
    </location>
</feature>
<sequence>MRFPLDGDKSCLVFMRYIDLSHQQGFKSGLKKTRRRLKRTFLSNGPWRAILTVFFLVIFGIGLFFSGSLLLNLGKKLFSGPSLLITFFKDASDLKENQGRVNILLLGTGGEGHQGYNLSDTIILASVSPKNKEVALVSIPRDLWVEDLKAKINTAYAFGEEKKKGGGIELAESVVTSTLGIPIHYTARIDFSGFQKAIDLVGGVDVNVEKEFTDSKYPIEGKENDLCGYKIVEVEGDGVKKNLIQDATGSAVLVEDPFFCRYETIHFTKGLTHMDGKTALKFVRSRMGTNGEGSDFARARRQQQVISALKNKVFSLNTLFDPKKVISLLATFGRSIDSDIKEEEIAPFLKLVQSLQDGNFRNLVLSSQGEDALLETPTTENYNGQWVLVPKGGNFQILQTRVKNFIFIEESLKKPNP</sequence>
<comment type="similarity">
    <text evidence="1">Belongs to the LytR/CpsA/Psr (LCP) family.</text>
</comment>
<dbReference type="InterPro" id="IPR004474">
    <property type="entry name" value="LytR_CpsA_psr"/>
</dbReference>
<dbReference type="Pfam" id="PF03816">
    <property type="entry name" value="LytR_cpsA_psr"/>
    <property type="match status" value="1"/>
</dbReference>
<dbReference type="AlphaFoldDB" id="A0A1F5G3A0"/>
<evidence type="ECO:0000256" key="1">
    <source>
        <dbReference type="ARBA" id="ARBA00006068"/>
    </source>
</evidence>
<evidence type="ECO:0000259" key="3">
    <source>
        <dbReference type="Pfam" id="PF03816"/>
    </source>
</evidence>
<keyword evidence="2" id="KW-0812">Transmembrane</keyword>
<evidence type="ECO:0000313" key="5">
    <source>
        <dbReference type="Proteomes" id="UP000176628"/>
    </source>
</evidence>
<evidence type="ECO:0000313" key="4">
    <source>
        <dbReference type="EMBL" id="OGD86328.1"/>
    </source>
</evidence>
<dbReference type="PANTHER" id="PTHR33392:SF6">
    <property type="entry name" value="POLYISOPRENYL-TEICHOIC ACID--PEPTIDOGLYCAN TEICHOIC ACID TRANSFERASE TAGU"/>
    <property type="match status" value="1"/>
</dbReference>
<keyword evidence="2" id="KW-1133">Transmembrane helix</keyword>
<dbReference type="PANTHER" id="PTHR33392">
    <property type="entry name" value="POLYISOPRENYL-TEICHOIC ACID--PEPTIDOGLYCAN TEICHOIC ACID TRANSFERASE TAGU"/>
    <property type="match status" value="1"/>
</dbReference>
<dbReference type="Gene3D" id="3.40.630.190">
    <property type="entry name" value="LCP protein"/>
    <property type="match status" value="1"/>
</dbReference>
<gene>
    <name evidence="4" type="ORF">A2Z23_00215</name>
</gene>
<proteinExistence type="inferred from homology"/>
<keyword evidence="2" id="KW-0472">Membrane</keyword>
<organism evidence="4 5">
    <name type="scientific">Candidatus Curtissbacteria bacterium RBG_16_39_7</name>
    <dbReference type="NCBI Taxonomy" id="1797707"/>
    <lineage>
        <taxon>Bacteria</taxon>
        <taxon>Candidatus Curtissiibacteriota</taxon>
    </lineage>
</organism>
<name>A0A1F5G3A0_9BACT</name>
<comment type="caution">
    <text evidence="4">The sequence shown here is derived from an EMBL/GenBank/DDBJ whole genome shotgun (WGS) entry which is preliminary data.</text>
</comment>